<keyword evidence="2" id="KW-1133">Transmembrane helix</keyword>
<gene>
    <name evidence="3" type="ORF">E2C01_071312</name>
</gene>
<accession>A0A5B7I5W0</accession>
<organism evidence="3 4">
    <name type="scientific">Portunus trituberculatus</name>
    <name type="common">Swimming crab</name>
    <name type="synonym">Neptunus trituberculatus</name>
    <dbReference type="NCBI Taxonomy" id="210409"/>
    <lineage>
        <taxon>Eukaryota</taxon>
        <taxon>Metazoa</taxon>
        <taxon>Ecdysozoa</taxon>
        <taxon>Arthropoda</taxon>
        <taxon>Crustacea</taxon>
        <taxon>Multicrustacea</taxon>
        <taxon>Malacostraca</taxon>
        <taxon>Eumalacostraca</taxon>
        <taxon>Eucarida</taxon>
        <taxon>Decapoda</taxon>
        <taxon>Pleocyemata</taxon>
        <taxon>Brachyura</taxon>
        <taxon>Eubrachyura</taxon>
        <taxon>Portunoidea</taxon>
        <taxon>Portunidae</taxon>
        <taxon>Portuninae</taxon>
        <taxon>Portunus</taxon>
    </lineage>
</organism>
<dbReference type="AlphaFoldDB" id="A0A5B7I5W0"/>
<keyword evidence="2" id="KW-0472">Membrane</keyword>
<proteinExistence type="predicted"/>
<evidence type="ECO:0000313" key="4">
    <source>
        <dbReference type="Proteomes" id="UP000324222"/>
    </source>
</evidence>
<protein>
    <submittedName>
        <fullName evidence="3">Uncharacterized protein</fullName>
    </submittedName>
</protein>
<evidence type="ECO:0000256" key="1">
    <source>
        <dbReference type="SAM" id="MobiDB-lite"/>
    </source>
</evidence>
<name>A0A5B7I5W0_PORTR</name>
<reference evidence="3 4" key="1">
    <citation type="submission" date="2019-05" db="EMBL/GenBank/DDBJ databases">
        <title>Another draft genome of Portunus trituberculatus and its Hox gene families provides insights of decapod evolution.</title>
        <authorList>
            <person name="Jeong J.-H."/>
            <person name="Song I."/>
            <person name="Kim S."/>
            <person name="Choi T."/>
            <person name="Kim D."/>
            <person name="Ryu S."/>
            <person name="Kim W."/>
        </authorList>
    </citation>
    <scope>NUCLEOTIDE SEQUENCE [LARGE SCALE GENOMIC DNA]</scope>
    <source>
        <tissue evidence="3">Muscle</tissue>
    </source>
</reference>
<feature type="transmembrane region" description="Helical" evidence="2">
    <location>
        <begin position="130"/>
        <end position="156"/>
    </location>
</feature>
<evidence type="ECO:0000313" key="3">
    <source>
        <dbReference type="EMBL" id="MPC76877.1"/>
    </source>
</evidence>
<keyword evidence="4" id="KW-1185">Reference proteome</keyword>
<keyword evidence="2" id="KW-0812">Transmembrane</keyword>
<dbReference type="Proteomes" id="UP000324222">
    <property type="component" value="Unassembled WGS sequence"/>
</dbReference>
<dbReference type="EMBL" id="VSRR010044442">
    <property type="protein sequence ID" value="MPC76877.1"/>
    <property type="molecule type" value="Genomic_DNA"/>
</dbReference>
<feature type="region of interest" description="Disordered" evidence="1">
    <location>
        <begin position="85"/>
        <end position="118"/>
    </location>
</feature>
<comment type="caution">
    <text evidence="3">The sequence shown here is derived from an EMBL/GenBank/DDBJ whole genome shotgun (WGS) entry which is preliminary data.</text>
</comment>
<evidence type="ECO:0000256" key="2">
    <source>
        <dbReference type="SAM" id="Phobius"/>
    </source>
</evidence>
<sequence>MPSNPNTSRHTNSANHNNKYVTEGATMEYSRTYTPTTQPLFSFKRLLSDATCVRFGNYQVFKQSYQQGGSRGLITLVRKDIPATLSQTPPHLGEQAKDNINNSSSSITSSSTSRPVSQVNRRMSRLASRLGAAHGGIALSRVLYAVANLALILNAVTNLAVSKQSF</sequence>
<feature type="compositionally biased region" description="Low complexity" evidence="1">
    <location>
        <begin position="99"/>
        <end position="113"/>
    </location>
</feature>